<dbReference type="Pfam" id="PF03552">
    <property type="entry name" value="Cellulose_synt"/>
    <property type="match status" value="2"/>
</dbReference>
<dbReference type="GO" id="GO:0030244">
    <property type="term" value="P:cellulose biosynthetic process"/>
    <property type="evidence" value="ECO:0007669"/>
    <property type="project" value="InterPro"/>
</dbReference>
<name>A0AA38FNR3_TAXCH</name>
<dbReference type="InterPro" id="IPR005150">
    <property type="entry name" value="Cellulose_synth"/>
</dbReference>
<evidence type="ECO:0000256" key="3">
    <source>
        <dbReference type="ARBA" id="ARBA00022679"/>
    </source>
</evidence>
<feature type="transmembrane region" description="Helical" evidence="11">
    <location>
        <begin position="500"/>
        <end position="518"/>
    </location>
</feature>
<evidence type="ECO:0000256" key="8">
    <source>
        <dbReference type="PIRSR" id="PIRSR605150-1"/>
    </source>
</evidence>
<evidence type="ECO:0000256" key="1">
    <source>
        <dbReference type="ARBA" id="ARBA00004127"/>
    </source>
</evidence>
<keyword evidence="3" id="KW-0808">Transferase</keyword>
<keyword evidence="2" id="KW-0328">Glycosyltransferase</keyword>
<keyword evidence="7" id="KW-0961">Cell wall biogenesis/degradation</keyword>
<dbReference type="GO" id="GO:0016760">
    <property type="term" value="F:cellulose synthase (UDP-forming) activity"/>
    <property type="evidence" value="ECO:0007669"/>
    <property type="project" value="InterPro"/>
</dbReference>
<keyword evidence="5 11" id="KW-1133">Transmembrane helix</keyword>
<evidence type="ECO:0000256" key="4">
    <source>
        <dbReference type="ARBA" id="ARBA00022692"/>
    </source>
</evidence>
<dbReference type="PANTHER" id="PTHR13301">
    <property type="entry name" value="X-BOX TRANSCRIPTION FACTOR-RELATED"/>
    <property type="match status" value="1"/>
</dbReference>
<comment type="caution">
    <text evidence="12">The sequence shown here is derived from an EMBL/GenBank/DDBJ whole genome shotgun (WGS) entry which is preliminary data.</text>
</comment>
<feature type="binding site" evidence="9">
    <location>
        <position position="23"/>
    </location>
    <ligand>
        <name>UDP-alpha-D-glucose</name>
        <dbReference type="ChEBI" id="CHEBI:58885"/>
    </ligand>
</feature>
<keyword evidence="6 11" id="KW-0472">Membrane</keyword>
<comment type="subcellular location">
    <subcellularLocation>
        <location evidence="1">Endomembrane system</location>
        <topology evidence="1">Multi-pass membrane protein</topology>
    </subcellularLocation>
</comment>
<organism evidence="12 13">
    <name type="scientific">Taxus chinensis</name>
    <name type="common">Chinese yew</name>
    <name type="synonym">Taxus wallichiana var. chinensis</name>
    <dbReference type="NCBI Taxonomy" id="29808"/>
    <lineage>
        <taxon>Eukaryota</taxon>
        <taxon>Viridiplantae</taxon>
        <taxon>Streptophyta</taxon>
        <taxon>Embryophyta</taxon>
        <taxon>Tracheophyta</taxon>
        <taxon>Spermatophyta</taxon>
        <taxon>Pinopsida</taxon>
        <taxon>Pinidae</taxon>
        <taxon>Conifers II</taxon>
        <taxon>Cupressales</taxon>
        <taxon>Taxaceae</taxon>
        <taxon>Taxus</taxon>
    </lineage>
</organism>
<evidence type="ECO:0000313" key="13">
    <source>
        <dbReference type="Proteomes" id="UP000824469"/>
    </source>
</evidence>
<dbReference type="AlphaFoldDB" id="A0AA38FNR3"/>
<feature type="transmembrane region" description="Helical" evidence="11">
    <location>
        <begin position="466"/>
        <end position="488"/>
    </location>
</feature>
<accession>A0AA38FNR3</accession>
<keyword evidence="4 11" id="KW-0812">Transmembrane</keyword>
<dbReference type="SUPFAM" id="SSF53448">
    <property type="entry name" value="Nucleotide-diphospho-sugar transferases"/>
    <property type="match status" value="1"/>
</dbReference>
<evidence type="ECO:0000313" key="12">
    <source>
        <dbReference type="EMBL" id="KAH9307452.1"/>
    </source>
</evidence>
<evidence type="ECO:0000256" key="7">
    <source>
        <dbReference type="ARBA" id="ARBA00023316"/>
    </source>
</evidence>
<feature type="binding site" evidence="9">
    <location>
        <position position="53"/>
    </location>
    <ligand>
        <name>UDP-alpha-D-glucose</name>
        <dbReference type="ChEBI" id="CHEBI:58885"/>
    </ligand>
</feature>
<evidence type="ECO:0000256" key="5">
    <source>
        <dbReference type="ARBA" id="ARBA00022989"/>
    </source>
</evidence>
<feature type="binding site" evidence="10">
    <location>
        <position position="192"/>
    </location>
    <ligand>
        <name>Mn(2+)</name>
        <dbReference type="ChEBI" id="CHEBI:29035"/>
    </ligand>
</feature>
<feature type="active site" evidence="8">
    <location>
        <position position="394"/>
    </location>
</feature>
<reference evidence="12 13" key="1">
    <citation type="journal article" date="2021" name="Nat. Plants">
        <title>The Taxus genome provides insights into paclitaxel biosynthesis.</title>
        <authorList>
            <person name="Xiong X."/>
            <person name="Gou J."/>
            <person name="Liao Q."/>
            <person name="Li Y."/>
            <person name="Zhou Q."/>
            <person name="Bi G."/>
            <person name="Li C."/>
            <person name="Du R."/>
            <person name="Wang X."/>
            <person name="Sun T."/>
            <person name="Guo L."/>
            <person name="Liang H."/>
            <person name="Lu P."/>
            <person name="Wu Y."/>
            <person name="Zhang Z."/>
            <person name="Ro D.K."/>
            <person name="Shang Y."/>
            <person name="Huang S."/>
            <person name="Yan J."/>
        </authorList>
    </citation>
    <scope>NUCLEOTIDE SEQUENCE [LARGE SCALE GENOMIC DNA]</scope>
    <source>
        <strain evidence="12">Ta-2019</strain>
    </source>
</reference>
<feature type="transmembrane region" description="Helical" evidence="11">
    <location>
        <begin position="625"/>
        <end position="642"/>
    </location>
</feature>
<dbReference type="GO" id="GO:0071555">
    <property type="term" value="P:cell wall organization"/>
    <property type="evidence" value="ECO:0007669"/>
    <property type="project" value="UniProtKB-KW"/>
</dbReference>
<feature type="transmembrane region" description="Helical" evidence="11">
    <location>
        <begin position="593"/>
        <end position="613"/>
    </location>
</feature>
<feature type="binding site" evidence="10">
    <location>
        <position position="216"/>
    </location>
    <ligand>
        <name>Mn(2+)</name>
        <dbReference type="ChEBI" id="CHEBI:29035"/>
    </ligand>
</feature>
<evidence type="ECO:0000256" key="9">
    <source>
        <dbReference type="PIRSR" id="PIRSR605150-2"/>
    </source>
</evidence>
<dbReference type="GO" id="GO:0016020">
    <property type="term" value="C:membrane"/>
    <property type="evidence" value="ECO:0007669"/>
    <property type="project" value="InterPro"/>
</dbReference>
<dbReference type="Proteomes" id="UP000824469">
    <property type="component" value="Unassembled WGS sequence"/>
</dbReference>
<feature type="binding site" evidence="9">
    <location>
        <position position="24"/>
    </location>
    <ligand>
        <name>UDP-alpha-D-glucose</name>
        <dbReference type="ChEBI" id="CHEBI:58885"/>
    </ligand>
</feature>
<dbReference type="Gene3D" id="3.90.550.10">
    <property type="entry name" value="Spore Coat Polysaccharide Biosynthesis Protein SpsA, Chain A"/>
    <property type="match status" value="2"/>
</dbReference>
<evidence type="ECO:0000256" key="10">
    <source>
        <dbReference type="PIRSR" id="PIRSR605150-3"/>
    </source>
</evidence>
<feature type="active site" evidence="8">
    <location>
        <position position="53"/>
    </location>
</feature>
<feature type="transmembrane region" description="Helical" evidence="11">
    <location>
        <begin position="539"/>
        <end position="560"/>
    </location>
</feature>
<protein>
    <submittedName>
        <fullName evidence="12">Uncharacterized protein</fullName>
    </submittedName>
</protein>
<feature type="non-terminal residue" evidence="12">
    <location>
        <position position="674"/>
    </location>
</feature>
<proteinExistence type="predicted"/>
<dbReference type="InterPro" id="IPR029044">
    <property type="entry name" value="Nucleotide-diphossugar_trans"/>
</dbReference>
<evidence type="ECO:0000256" key="2">
    <source>
        <dbReference type="ARBA" id="ARBA00022676"/>
    </source>
</evidence>
<evidence type="ECO:0000256" key="11">
    <source>
        <dbReference type="SAM" id="Phobius"/>
    </source>
</evidence>
<dbReference type="GO" id="GO:0012505">
    <property type="term" value="C:endomembrane system"/>
    <property type="evidence" value="ECO:0007669"/>
    <property type="project" value="UniProtKB-SubCell"/>
</dbReference>
<gene>
    <name evidence="12" type="ORF">KI387_035363</name>
</gene>
<sequence length="674" mass="75577">YCGVSASKLPSVDIFITTTDPFKEPALITANTVLSVLAIDYPVEKFACYISDDGASPITFYSLVETLRFAKNWVPFCRKFNIQTRAPFMYFSKETMSSDPNFLQEWQNIKGDYESLKWRISTALETGQVPTDLISHDSGDGFVRESSDIRNHSSIVQVIHENNGVKGEKDDALPHLIYVAREKRPKVDHHYKAGAMNVTARVSAVMTNFPFTLNLDSDMHVNDCKVIKHAMCFFLDCKSERECGFVQFPQIFHGGLKDDPFGNQMKVLVKTAGKGLNSIQGPFYGGTCCFHRRKGLYGVPPMMNEDHKRGHETYGQGVPDFVSPCSYEALKKAFGESPVLVAAAQSILTGTPCNNYNPPSLVTQEALKVASCSYETNTLWGKVVGWMYGSTVEDIMTGLKIHSLGWYSVGFQPEEPGFMGCAPDSGPDTLVQQKRWATGLLEIFVSKLCPFLGIKRNISLRQRMAYAYINLWAIWSIPVLCYAILPALCLLHGKPFLPKVSEIFFPIAVAMFLSVYGFQLLQYFRCGCSVREWWNNQRMWFIVCTSSWFFALFDVVFKLVGLSETVFVVTPKSSDEEGQGNEGEFTFDSTPLMIVPTTLLFLNTAAIIWNTVSRVGDGDNIRERLYAEYLCGIFVVINLWPFVKGLVRKGKKGIPWSVIMKSGALAVFLCSTWT</sequence>
<dbReference type="EMBL" id="JAHRHJ020000007">
    <property type="protein sequence ID" value="KAH9307452.1"/>
    <property type="molecule type" value="Genomic_DNA"/>
</dbReference>
<feature type="transmembrane region" description="Helical" evidence="11">
    <location>
        <begin position="654"/>
        <end position="673"/>
    </location>
</feature>
<evidence type="ECO:0000256" key="6">
    <source>
        <dbReference type="ARBA" id="ARBA00023136"/>
    </source>
</evidence>
<dbReference type="OMA" id="DEGTIMR"/>
<keyword evidence="13" id="KW-1185">Reference proteome</keyword>
<feature type="transmembrane region" description="Helical" evidence="11">
    <location>
        <begin position="436"/>
        <end position="454"/>
    </location>
</feature>